<dbReference type="Proteomes" id="UP000001191">
    <property type="component" value="Plasmid pNPUN01"/>
</dbReference>
<dbReference type="EMBL" id="CP001038">
    <property type="protein sequence ID" value="ACC85094.1"/>
    <property type="molecule type" value="Genomic_DNA"/>
</dbReference>
<accession>B2JAZ0</accession>
<proteinExistence type="predicted"/>
<organism evidence="1 2">
    <name type="scientific">Nostoc punctiforme (strain ATCC 29133 / PCC 73102)</name>
    <dbReference type="NCBI Taxonomy" id="63737"/>
    <lineage>
        <taxon>Bacteria</taxon>
        <taxon>Bacillati</taxon>
        <taxon>Cyanobacteriota</taxon>
        <taxon>Cyanophyceae</taxon>
        <taxon>Nostocales</taxon>
        <taxon>Nostocaceae</taxon>
        <taxon>Nostoc</taxon>
    </lineage>
</organism>
<evidence type="ECO:0000313" key="1">
    <source>
        <dbReference type="EMBL" id="ACC85094.1"/>
    </source>
</evidence>
<keyword evidence="1" id="KW-0614">Plasmid</keyword>
<dbReference type="EnsemblBacteria" id="ACC85094">
    <property type="protein sequence ID" value="ACC85094"/>
    <property type="gene ID" value="Npun_AF239"/>
</dbReference>
<dbReference type="AlphaFoldDB" id="B2JAZ0"/>
<dbReference type="KEGG" id="npu:Npun_AF239"/>
<keyword evidence="2" id="KW-1185">Reference proteome</keyword>
<evidence type="ECO:0000313" key="2">
    <source>
        <dbReference type="Proteomes" id="UP000001191"/>
    </source>
</evidence>
<reference evidence="2" key="1">
    <citation type="submission" date="2008-04" db="EMBL/GenBank/DDBJ databases">
        <title>Complete sequence of plasmid 1 of Nostoc punctiforme ATCC 29133.</title>
        <authorList>
            <consortium name="US DOE Joint Genome Institute"/>
            <person name="Copeland A."/>
            <person name="Lucas S."/>
            <person name="Lapidus A."/>
            <person name="Glavina del Rio T."/>
            <person name="Dalin E."/>
            <person name="Tice H."/>
            <person name="Pitluck S."/>
            <person name="Chain P."/>
            <person name="Malfatti S."/>
            <person name="Shin M."/>
            <person name="Vergez L."/>
            <person name="Schmutz J."/>
            <person name="Larimer F."/>
            <person name="Land M."/>
            <person name="Hauser L."/>
            <person name="Kyrpides N."/>
            <person name="Kim E."/>
            <person name="Meeks J.C."/>
            <person name="Elhai J."/>
            <person name="Campbell E.L."/>
            <person name="Thiel T."/>
            <person name="Longmire J."/>
            <person name="Potts M."/>
            <person name="Atlas R."/>
        </authorList>
    </citation>
    <scope>NUCLEOTIDE SEQUENCE [LARGE SCALE GENOMIC DNA]</scope>
    <source>
        <strain evidence="2">ATCC 29133 / PCC 73102</strain>
        <plasmid evidence="2">Plasmid pNPUN01</plasmid>
    </source>
</reference>
<sequence length="164" mass="18497">MVAQPSHKLRQHILLSVLKFKANYFFNKLSMSSITGTITINVQADDNGQYVCELLSSVDQPRDEIRCCGQTREHAIAIALEQLASKYRQIAEEGQNKDWLAVERSESGEAIQKHYHVILHYERVGRAESKFEAMQDTLMGNTVVENAKVTLIEIDANLPVQPIA</sequence>
<geneLocation type="plasmid" evidence="1 2">
    <name>pNPUN01</name>
</geneLocation>
<name>B2JAZ0_NOSP7</name>
<protein>
    <submittedName>
        <fullName evidence="1">Uncharacterized protein</fullName>
    </submittedName>
</protein>
<dbReference type="HOGENOM" id="CLU_137343_0_0_3"/>
<gene>
    <name evidence="1" type="ordered locus">Npun_AF239</name>
</gene>